<keyword evidence="2" id="KW-1185">Reference proteome</keyword>
<name>A0ACB8CJ13_DERSI</name>
<organism evidence="1 2">
    <name type="scientific">Dermacentor silvarum</name>
    <name type="common">Tick</name>
    <dbReference type="NCBI Taxonomy" id="543639"/>
    <lineage>
        <taxon>Eukaryota</taxon>
        <taxon>Metazoa</taxon>
        <taxon>Ecdysozoa</taxon>
        <taxon>Arthropoda</taxon>
        <taxon>Chelicerata</taxon>
        <taxon>Arachnida</taxon>
        <taxon>Acari</taxon>
        <taxon>Parasitiformes</taxon>
        <taxon>Ixodida</taxon>
        <taxon>Ixodoidea</taxon>
        <taxon>Ixodidae</taxon>
        <taxon>Rhipicephalinae</taxon>
        <taxon>Dermacentor</taxon>
    </lineage>
</organism>
<reference evidence="1" key="1">
    <citation type="submission" date="2020-05" db="EMBL/GenBank/DDBJ databases">
        <title>Large-scale comparative analyses of tick genomes elucidate their genetic diversity and vector capacities.</title>
        <authorList>
            <person name="Jia N."/>
            <person name="Wang J."/>
            <person name="Shi W."/>
            <person name="Du L."/>
            <person name="Sun Y."/>
            <person name="Zhan W."/>
            <person name="Jiang J."/>
            <person name="Wang Q."/>
            <person name="Zhang B."/>
            <person name="Ji P."/>
            <person name="Sakyi L.B."/>
            <person name="Cui X."/>
            <person name="Yuan T."/>
            <person name="Jiang B."/>
            <person name="Yang W."/>
            <person name="Lam T.T.-Y."/>
            <person name="Chang Q."/>
            <person name="Ding S."/>
            <person name="Wang X."/>
            <person name="Zhu J."/>
            <person name="Ruan X."/>
            <person name="Zhao L."/>
            <person name="Wei J."/>
            <person name="Que T."/>
            <person name="Du C."/>
            <person name="Cheng J."/>
            <person name="Dai P."/>
            <person name="Han X."/>
            <person name="Huang E."/>
            <person name="Gao Y."/>
            <person name="Liu J."/>
            <person name="Shao H."/>
            <person name="Ye R."/>
            <person name="Li L."/>
            <person name="Wei W."/>
            <person name="Wang X."/>
            <person name="Wang C."/>
            <person name="Yang T."/>
            <person name="Huo Q."/>
            <person name="Li W."/>
            <person name="Guo W."/>
            <person name="Chen H."/>
            <person name="Zhou L."/>
            <person name="Ni X."/>
            <person name="Tian J."/>
            <person name="Zhou Y."/>
            <person name="Sheng Y."/>
            <person name="Liu T."/>
            <person name="Pan Y."/>
            <person name="Xia L."/>
            <person name="Li J."/>
            <person name="Zhao F."/>
            <person name="Cao W."/>
        </authorList>
    </citation>
    <scope>NUCLEOTIDE SEQUENCE</scope>
    <source>
        <strain evidence="1">Dsil-2018</strain>
    </source>
</reference>
<evidence type="ECO:0000313" key="2">
    <source>
        <dbReference type="Proteomes" id="UP000821865"/>
    </source>
</evidence>
<evidence type="ECO:0000313" key="1">
    <source>
        <dbReference type="EMBL" id="KAH7944839.1"/>
    </source>
</evidence>
<comment type="caution">
    <text evidence="1">The sequence shown here is derived from an EMBL/GenBank/DDBJ whole genome shotgun (WGS) entry which is preliminary data.</text>
</comment>
<sequence length="645" mass="69193">MDAPNKPDGETSMSAQAEGQTETKSRKSRKKRKSRDGKNRSAVSNDDGAGNVCLPGPIMSLLHAQKLVLFRGGDSMIEHQVFARGVELSLDEHCDPASLLQAVDSMKLCSGAERSVEFPLARSSNMTSWNESLYHTKCKGFCSSPARTGLSATKVRVAPASDGRKHNRAFLATVVTSTVILMGSALVLVGIVLGTTLPDVQRSCPPPDKPLAEGTVLLATKGGRLVGRTVTVDGVALTRFLGVPFAQSTAGIRRFLVPLPMAPPQNPCEVREYLEPGPPCAQWSNGSVLGSEDCLHANVWTPATAIGDNGNGGGRALVVAVSGSWFEAGSNDDPDWPQLAAKGVLGFLHPSPVTGVVQDPAVDDVVFAVQWAIDNAKFFGADPKQLVLVGRGSGAYLLSMASSSMPNGTALRAFYHGIVYGSLLPLDPKDKNEPYRSLAWALRCNDTADKAANVSAWVPCFRAASVDDLVRAARGFSDFPLRFAPRVDITLLLMNPAARTSMVIAGLDMADLRDFFTQRILPLAQRDGNASTPEALLDYTLNVFNVPPIEKSLLKNRYKITNVEGLVRKLPCSTHRVAKAAVEGYHYLFDSAMSSGLLQPPMGISQLAQFVSLGPWLPLSKLNKTRLISKDGHENFTNLDDECAV</sequence>
<accession>A0ACB8CJ13</accession>
<dbReference type="EMBL" id="CM023475">
    <property type="protein sequence ID" value="KAH7944839.1"/>
    <property type="molecule type" value="Genomic_DNA"/>
</dbReference>
<gene>
    <name evidence="1" type="ORF">HPB49_001137</name>
</gene>
<protein>
    <submittedName>
        <fullName evidence="1">Uncharacterized protein</fullName>
    </submittedName>
</protein>
<proteinExistence type="predicted"/>
<dbReference type="Proteomes" id="UP000821865">
    <property type="component" value="Chromosome 6"/>
</dbReference>